<name>A0A6J4LJI9_9ACTN</name>
<organism evidence="1">
    <name type="scientific">uncultured Frankineae bacterium</name>
    <dbReference type="NCBI Taxonomy" id="437475"/>
    <lineage>
        <taxon>Bacteria</taxon>
        <taxon>Bacillati</taxon>
        <taxon>Actinomycetota</taxon>
        <taxon>Actinomycetes</taxon>
        <taxon>Frankiales</taxon>
        <taxon>environmental samples</taxon>
    </lineage>
</organism>
<reference evidence="1" key="1">
    <citation type="submission" date="2020-02" db="EMBL/GenBank/DDBJ databases">
        <authorList>
            <person name="Meier V. D."/>
        </authorList>
    </citation>
    <scope>NUCLEOTIDE SEQUENCE</scope>
    <source>
        <strain evidence="1">AVDCRST_MAG07</strain>
    </source>
</reference>
<sequence length="32" mass="3213">MAGVVASYAAVLWRYGGCPGPCRALTGDGCLP</sequence>
<accession>A0A6J4LJI9</accession>
<feature type="non-terminal residue" evidence="1">
    <location>
        <position position="32"/>
    </location>
</feature>
<dbReference type="AlphaFoldDB" id="A0A6J4LJI9"/>
<protein>
    <submittedName>
        <fullName evidence="1">Uncharacterized protein</fullName>
    </submittedName>
</protein>
<gene>
    <name evidence="1" type="ORF">AVDCRST_MAG07-1901</name>
</gene>
<evidence type="ECO:0000313" key="1">
    <source>
        <dbReference type="EMBL" id="CAA9333457.1"/>
    </source>
</evidence>
<proteinExistence type="predicted"/>
<dbReference type="EMBL" id="CADCUB010000097">
    <property type="protein sequence ID" value="CAA9333457.1"/>
    <property type="molecule type" value="Genomic_DNA"/>
</dbReference>